<feature type="transmembrane region" description="Helical" evidence="1">
    <location>
        <begin position="259"/>
        <end position="281"/>
    </location>
</feature>
<feature type="transmembrane region" description="Helical" evidence="1">
    <location>
        <begin position="519"/>
        <end position="543"/>
    </location>
</feature>
<feature type="transmembrane region" description="Helical" evidence="1">
    <location>
        <begin position="428"/>
        <end position="453"/>
    </location>
</feature>
<feature type="transmembrane region" description="Helical" evidence="1">
    <location>
        <begin position="288"/>
        <end position="308"/>
    </location>
</feature>
<gene>
    <name evidence="2" type="ORF">ADEAN_000655700</name>
</gene>
<keyword evidence="1" id="KW-1133">Transmembrane helix</keyword>
<feature type="transmembrane region" description="Helical" evidence="1">
    <location>
        <begin position="726"/>
        <end position="753"/>
    </location>
</feature>
<dbReference type="Proteomes" id="UP000515908">
    <property type="component" value="Chromosome 12"/>
</dbReference>
<feature type="transmembrane region" description="Helical" evidence="1">
    <location>
        <begin position="571"/>
        <end position="595"/>
    </location>
</feature>
<dbReference type="EMBL" id="LR877156">
    <property type="protein sequence ID" value="CAD2219064.1"/>
    <property type="molecule type" value="Genomic_DNA"/>
</dbReference>
<proteinExistence type="predicted"/>
<keyword evidence="3" id="KW-1185">Reference proteome</keyword>
<evidence type="ECO:0000313" key="3">
    <source>
        <dbReference type="Proteomes" id="UP000515908"/>
    </source>
</evidence>
<evidence type="ECO:0000313" key="2">
    <source>
        <dbReference type="EMBL" id="CAD2219064.1"/>
    </source>
</evidence>
<keyword evidence="1" id="KW-0812">Transmembrane</keyword>
<feature type="transmembrane region" description="Helical" evidence="1">
    <location>
        <begin position="233"/>
        <end position="253"/>
    </location>
</feature>
<name>A0A7G2CJE6_9TRYP</name>
<feature type="transmembrane region" description="Helical" evidence="1">
    <location>
        <begin position="343"/>
        <end position="364"/>
    </location>
</feature>
<feature type="transmembrane region" description="Helical" evidence="1">
    <location>
        <begin position="607"/>
        <end position="623"/>
    </location>
</feature>
<dbReference type="VEuPathDB" id="TriTrypDB:ADEAN_000655700"/>
<feature type="transmembrane region" description="Helical" evidence="1">
    <location>
        <begin position="7"/>
        <end position="28"/>
    </location>
</feature>
<protein>
    <submittedName>
        <fullName evidence="2">Uncharacterized protein</fullName>
    </submittedName>
</protein>
<reference evidence="2 3" key="1">
    <citation type="submission" date="2020-08" db="EMBL/GenBank/DDBJ databases">
        <authorList>
            <person name="Newling K."/>
            <person name="Davey J."/>
            <person name="Forrester S."/>
        </authorList>
    </citation>
    <scope>NUCLEOTIDE SEQUENCE [LARGE SCALE GENOMIC DNA]</scope>
    <source>
        <strain evidence="3">Crithidia deanei Carvalho (ATCC PRA-265)</strain>
    </source>
</reference>
<feature type="transmembrane region" description="Helical" evidence="1">
    <location>
        <begin position="635"/>
        <end position="657"/>
    </location>
</feature>
<sequence length="979" mass="111135">MVRWGVLYCILTLVTVWMVAFVAALQFASDHGDQDDIICKDATDCLAISLRELVLPAWSPEHIRPTQEAPVMAVLVLIFQLFFIPFALTIVLHPLLQLSNFIGRFLRIVVQSLHKDALDYIENYLEGEDWYRRWQLKLSVSVNVGTQMKLWASDFGRKRDIFSLPIGEYAESVMSNIVLPAKVIFAGNFFSEIICKSEFASFEENRRFDRRILDFKFLNPVIKRYNNIARKPVVHLINLVLTLTSIAFIFAISSSYSRGGALVIVSTIVHLLSILSSLLIIPKDLAFIVTLVSCGSLFASVVLILLQSPKTNKFYALRFISLLRLAQLQVFPFRRARFFFKTFFNTGLNIVFPVVVVGSLSYVAELLRAQIYLVQHQKTDGSGHGFSGNWGDLSYPEQLASARRRNPAMPNLEDARNLFAYYFRQDSFIFYSIYNFWVLPALAISTFLSYLFINGANLRDTQSLTIRMIPLLEDPATMADFKMKFWYLRYFGNFVLLASLVFGCAFSPLTSITANDFNFFFGFEVAFSLVGLIEAAVATAYAVHRCRRSWAAYEFVRSDTSYKRIVGGDTFFLLCEIIQLIYYCISLPLCCSLLKEHFNCVISPGQYATYFITLRAVFLLRIMPRQYTLSFINDWIVFAAAGMTIVIYFVASASAIADFSHTAENSLPSARTWRAAFDALLRQTFTSAVPKSFAADWTAFNISHTAMQMSASNTTVLEIANDYDSYTFLFILATIGKAVVASAIGLGTAFCLIPLSTLYLSPLPPKATLLFNTLSGGMREILKQGTMKHDDLRPDFRRKLQERKFKRIFENEGIPSWSLPHLLEELAICRPNYQRRFMYVLEQLLQYLPISEDRQSKVKEYMDSYDCYCSGGPAALSFDSLPVFPPETPHNMANPLSDTAVAKPRYIQPLRLVQALAIFELGFPSDSSMGTKLWIDFFPLYKRFEAPRYCSRCGECTASRKSLIKIRPERSASECCSST</sequence>
<evidence type="ECO:0000256" key="1">
    <source>
        <dbReference type="SAM" id="Phobius"/>
    </source>
</evidence>
<feature type="transmembrane region" description="Helical" evidence="1">
    <location>
        <begin position="71"/>
        <end position="96"/>
    </location>
</feature>
<keyword evidence="1" id="KW-0472">Membrane</keyword>
<accession>A0A7G2CJE6</accession>
<organism evidence="2 3">
    <name type="scientific">Angomonas deanei</name>
    <dbReference type="NCBI Taxonomy" id="59799"/>
    <lineage>
        <taxon>Eukaryota</taxon>
        <taxon>Discoba</taxon>
        <taxon>Euglenozoa</taxon>
        <taxon>Kinetoplastea</taxon>
        <taxon>Metakinetoplastina</taxon>
        <taxon>Trypanosomatida</taxon>
        <taxon>Trypanosomatidae</taxon>
        <taxon>Strigomonadinae</taxon>
        <taxon>Angomonas</taxon>
    </lineage>
</organism>
<feature type="transmembrane region" description="Helical" evidence="1">
    <location>
        <begin position="490"/>
        <end position="513"/>
    </location>
</feature>
<dbReference type="AlphaFoldDB" id="A0A7G2CJE6"/>